<dbReference type="AlphaFoldDB" id="A0A1R1Y6A1"/>
<proteinExistence type="predicted"/>
<name>A0A1R1Y6A1_9FUNG</name>
<evidence type="ECO:0000313" key="1">
    <source>
        <dbReference type="EMBL" id="OMJ22481.1"/>
    </source>
</evidence>
<dbReference type="Gene3D" id="1.20.900.10">
    <property type="entry name" value="Dbl homology (DH) domain"/>
    <property type="match status" value="1"/>
</dbReference>
<dbReference type="SUPFAM" id="SSF48065">
    <property type="entry name" value="DBL homology domain (DH-domain)"/>
    <property type="match status" value="1"/>
</dbReference>
<keyword evidence="2" id="KW-1185">Reference proteome</keyword>
<dbReference type="OrthoDB" id="660555at2759"/>
<evidence type="ECO:0000313" key="2">
    <source>
        <dbReference type="Proteomes" id="UP000187429"/>
    </source>
</evidence>
<dbReference type="InterPro" id="IPR035899">
    <property type="entry name" value="DBL_dom_sf"/>
</dbReference>
<dbReference type="Proteomes" id="UP000187429">
    <property type="component" value="Unassembled WGS sequence"/>
</dbReference>
<sequence length="221" mass="25134">MLIERLISHADISSSNYEKLCQAYGQVSSVAIEINESKRRLEQQDMVRQLVLSSNKLLEKIGKSLSLNSVLSKSGELHLLKIVSKSNRLSSVISEKTANSYPEKSKSIGSSKSSSINSDESLSERFEFEQSYETIEAKLMKTNFSVFLLNGMLMLCKIDDKSYTVLSIYPLETKMEPASLIENGSQLRVVDEECILYFSDSNLDYLNEWKESINSRFENYF</sequence>
<accession>A0A1R1Y6A1</accession>
<comment type="caution">
    <text evidence="1">The sequence shown here is derived from an EMBL/GenBank/DDBJ whole genome shotgun (WGS) entry which is preliminary data.</text>
</comment>
<dbReference type="EMBL" id="LSSM01002248">
    <property type="protein sequence ID" value="OMJ22481.1"/>
    <property type="molecule type" value="Genomic_DNA"/>
</dbReference>
<organism evidence="1 2">
    <name type="scientific">Smittium culicis</name>
    <dbReference type="NCBI Taxonomy" id="133412"/>
    <lineage>
        <taxon>Eukaryota</taxon>
        <taxon>Fungi</taxon>
        <taxon>Fungi incertae sedis</taxon>
        <taxon>Zoopagomycota</taxon>
        <taxon>Kickxellomycotina</taxon>
        <taxon>Harpellomycetes</taxon>
        <taxon>Harpellales</taxon>
        <taxon>Legeriomycetaceae</taxon>
        <taxon>Smittium</taxon>
    </lineage>
</organism>
<protein>
    <submittedName>
        <fullName evidence="1">Uncharacterized protein</fullName>
    </submittedName>
</protein>
<reference evidence="2" key="1">
    <citation type="submission" date="2017-01" db="EMBL/GenBank/DDBJ databases">
        <authorList>
            <person name="Wang Y."/>
            <person name="White M."/>
            <person name="Kvist S."/>
            <person name="Moncalvo J.-M."/>
        </authorList>
    </citation>
    <scope>NUCLEOTIDE SEQUENCE [LARGE SCALE GENOMIC DNA]</scope>
    <source>
        <strain evidence="2">ID-206-W2</strain>
    </source>
</reference>
<gene>
    <name evidence="1" type="ORF">AYI69_g5376</name>
</gene>